<name>A0A2M4B5X1_9DIPT</name>
<dbReference type="AlphaFoldDB" id="A0A2M4B5X1"/>
<evidence type="ECO:0000313" key="1">
    <source>
        <dbReference type="EMBL" id="MBW48391.1"/>
    </source>
</evidence>
<protein>
    <submittedName>
        <fullName evidence="1">Putative secreted protein</fullName>
    </submittedName>
</protein>
<sequence>MTPFLVSFSVLLSRAICFLRPGNHSLKHIQLNQRIVIVITIACILTEMSFSDFSIFSLLLSNLFPRLEPGQ</sequence>
<accession>A0A2M4B5X1</accession>
<dbReference type="EMBL" id="GGFK01015070">
    <property type="protein sequence ID" value="MBW48391.1"/>
    <property type="molecule type" value="Transcribed_RNA"/>
</dbReference>
<proteinExistence type="predicted"/>
<reference evidence="1" key="1">
    <citation type="submission" date="2018-01" db="EMBL/GenBank/DDBJ databases">
        <title>An insight into the sialome of Amazonian anophelines.</title>
        <authorList>
            <person name="Ribeiro J.M."/>
            <person name="Scarpassa V."/>
            <person name="Calvo E."/>
        </authorList>
    </citation>
    <scope>NUCLEOTIDE SEQUENCE</scope>
    <source>
        <tissue evidence="1">Salivary glands</tissue>
    </source>
</reference>
<organism evidence="1">
    <name type="scientific">Anopheles triannulatus</name>
    <dbReference type="NCBI Taxonomy" id="58253"/>
    <lineage>
        <taxon>Eukaryota</taxon>
        <taxon>Metazoa</taxon>
        <taxon>Ecdysozoa</taxon>
        <taxon>Arthropoda</taxon>
        <taxon>Hexapoda</taxon>
        <taxon>Insecta</taxon>
        <taxon>Pterygota</taxon>
        <taxon>Neoptera</taxon>
        <taxon>Endopterygota</taxon>
        <taxon>Diptera</taxon>
        <taxon>Nematocera</taxon>
        <taxon>Culicoidea</taxon>
        <taxon>Culicidae</taxon>
        <taxon>Anophelinae</taxon>
        <taxon>Anopheles</taxon>
    </lineage>
</organism>